<keyword evidence="2" id="KW-0808">Transferase</keyword>
<comment type="caution">
    <text evidence="2">The sequence shown here is derived from an EMBL/GenBank/DDBJ whole genome shotgun (WGS) entry which is preliminary data.</text>
</comment>
<evidence type="ECO:0000313" key="2">
    <source>
        <dbReference type="EMBL" id="OXA55993.1"/>
    </source>
</evidence>
<dbReference type="PANTHER" id="PTHR22916">
    <property type="entry name" value="GLYCOSYLTRANSFERASE"/>
    <property type="match status" value="1"/>
</dbReference>
<dbReference type="Pfam" id="PF00535">
    <property type="entry name" value="Glycos_transf_2"/>
    <property type="match status" value="1"/>
</dbReference>
<dbReference type="GO" id="GO:0016758">
    <property type="term" value="F:hexosyltransferase activity"/>
    <property type="evidence" value="ECO:0007669"/>
    <property type="project" value="UniProtKB-ARBA"/>
</dbReference>
<keyword evidence="3" id="KW-1185">Reference proteome</keyword>
<gene>
    <name evidence="2" type="ORF">Fcan01_09414</name>
</gene>
<dbReference type="InterPro" id="IPR001173">
    <property type="entry name" value="Glyco_trans_2-like"/>
</dbReference>
<dbReference type="STRING" id="158441.A0A226EEE4"/>
<accession>A0A226EEE4</accession>
<reference evidence="2 3" key="1">
    <citation type="submission" date="2015-12" db="EMBL/GenBank/DDBJ databases">
        <title>The genome of Folsomia candida.</title>
        <authorList>
            <person name="Faddeeva A."/>
            <person name="Derks M.F."/>
            <person name="Anvar Y."/>
            <person name="Smit S."/>
            <person name="Van Straalen N."/>
            <person name="Roelofs D."/>
        </authorList>
    </citation>
    <scope>NUCLEOTIDE SEQUENCE [LARGE SCALE GENOMIC DNA]</scope>
    <source>
        <strain evidence="2 3">VU population</strain>
        <tissue evidence="2">Whole body</tissue>
    </source>
</reference>
<dbReference type="EMBL" id="LNIX01000004">
    <property type="protein sequence ID" value="OXA55993.1"/>
    <property type="molecule type" value="Genomic_DNA"/>
</dbReference>
<protein>
    <submittedName>
        <fullName evidence="2">Putative glycosyltransferase EpsJ</fullName>
    </submittedName>
</protein>
<dbReference type="OrthoDB" id="206708at2759"/>
<name>A0A226EEE4_FOLCA</name>
<dbReference type="AlphaFoldDB" id="A0A226EEE4"/>
<dbReference type="Gene3D" id="3.90.550.10">
    <property type="entry name" value="Spore Coat Polysaccharide Biosynthesis Protein SpsA, Chain A"/>
    <property type="match status" value="1"/>
</dbReference>
<organism evidence="2 3">
    <name type="scientific">Folsomia candida</name>
    <name type="common">Springtail</name>
    <dbReference type="NCBI Taxonomy" id="158441"/>
    <lineage>
        <taxon>Eukaryota</taxon>
        <taxon>Metazoa</taxon>
        <taxon>Ecdysozoa</taxon>
        <taxon>Arthropoda</taxon>
        <taxon>Hexapoda</taxon>
        <taxon>Collembola</taxon>
        <taxon>Entomobryomorpha</taxon>
        <taxon>Isotomoidea</taxon>
        <taxon>Isotomidae</taxon>
        <taxon>Proisotominae</taxon>
        <taxon>Folsomia</taxon>
    </lineage>
</organism>
<dbReference type="Proteomes" id="UP000198287">
    <property type="component" value="Unassembled WGS sequence"/>
</dbReference>
<dbReference type="InterPro" id="IPR029044">
    <property type="entry name" value="Nucleotide-diphossugar_trans"/>
</dbReference>
<dbReference type="OMA" id="GWPEDYD"/>
<sequence>MEEKKHIEKSDATVVSIIIPLYNCQDFIQECLDSIFAQTLTSDSYQQVKLELSIYEDGSTDNTLKIVEESFQKLKNDTTNGDKFSLVISKNESASPHGVGFGRNRAIEQSSGEYLCFCDGDDIMEPTRVITQLELASKNHDALVGSRFKRIPEDSTHNFAFWANNLTRDQLETQIYLTFGPTIVMPTWFCHRSVVVDKIPGGFDETGKGTPEDLIFFYKHLDAGGRVERCPEILMIYRYHANATTFSVSDETIRRIRLDRMESLVLNKWDKFTIWNAGKSGRRLYRGLKEITRKKVVAFCDVDDAKLKQRFYNPYPLKEKLPIVSIQEAQPPFVICVKTELIWDESGPFRRLLDSLSLTEGIDYVFFN</sequence>
<dbReference type="PANTHER" id="PTHR22916:SF3">
    <property type="entry name" value="UDP-GLCNAC:BETAGAL BETA-1,3-N-ACETYLGLUCOSAMINYLTRANSFERASE-LIKE PROTEIN 1"/>
    <property type="match status" value="1"/>
</dbReference>
<evidence type="ECO:0000259" key="1">
    <source>
        <dbReference type="Pfam" id="PF00535"/>
    </source>
</evidence>
<proteinExistence type="predicted"/>
<dbReference type="SUPFAM" id="SSF53448">
    <property type="entry name" value="Nucleotide-diphospho-sugar transferases"/>
    <property type="match status" value="1"/>
</dbReference>
<evidence type="ECO:0000313" key="3">
    <source>
        <dbReference type="Proteomes" id="UP000198287"/>
    </source>
</evidence>
<feature type="domain" description="Glycosyltransferase 2-like" evidence="1">
    <location>
        <begin position="16"/>
        <end position="159"/>
    </location>
</feature>